<dbReference type="GO" id="GO:0008270">
    <property type="term" value="F:zinc ion binding"/>
    <property type="evidence" value="ECO:0007669"/>
    <property type="project" value="InterPro"/>
</dbReference>
<name>X1V9Y9_9ZZZZ</name>
<feature type="domain" description="Alcohol dehydrogenase-like C-terminal" evidence="1">
    <location>
        <begin position="62"/>
        <end position="146"/>
    </location>
</feature>
<dbReference type="Pfam" id="PF00107">
    <property type="entry name" value="ADH_zinc_N"/>
    <property type="match status" value="1"/>
</dbReference>
<reference evidence="2" key="1">
    <citation type="journal article" date="2014" name="Front. Microbiol.">
        <title>High frequency of phylogenetically diverse reductive dehalogenase-homologous genes in deep subseafloor sedimentary metagenomes.</title>
        <authorList>
            <person name="Kawai M."/>
            <person name="Futagami T."/>
            <person name="Toyoda A."/>
            <person name="Takaki Y."/>
            <person name="Nishi S."/>
            <person name="Hori S."/>
            <person name="Arai W."/>
            <person name="Tsubouchi T."/>
            <person name="Morono Y."/>
            <person name="Uchiyama I."/>
            <person name="Ito T."/>
            <person name="Fujiyama A."/>
            <person name="Inagaki F."/>
            <person name="Takami H."/>
        </authorList>
    </citation>
    <scope>NUCLEOTIDE SEQUENCE</scope>
    <source>
        <strain evidence="2">Expedition CK06-06</strain>
    </source>
</reference>
<dbReference type="PANTHER" id="PTHR11695:SF648">
    <property type="entry name" value="ZINC-BINDING OXIDOREDUCTASE"/>
    <property type="match status" value="1"/>
</dbReference>
<organism evidence="2">
    <name type="scientific">marine sediment metagenome</name>
    <dbReference type="NCBI Taxonomy" id="412755"/>
    <lineage>
        <taxon>unclassified sequences</taxon>
        <taxon>metagenomes</taxon>
        <taxon>ecological metagenomes</taxon>
    </lineage>
</organism>
<dbReference type="InterPro" id="IPR036291">
    <property type="entry name" value="NAD(P)-bd_dom_sf"/>
</dbReference>
<dbReference type="GO" id="GO:0016491">
    <property type="term" value="F:oxidoreductase activity"/>
    <property type="evidence" value="ECO:0007669"/>
    <property type="project" value="InterPro"/>
</dbReference>
<feature type="non-terminal residue" evidence="2">
    <location>
        <position position="1"/>
    </location>
</feature>
<proteinExistence type="predicted"/>
<dbReference type="Gene3D" id="3.90.180.10">
    <property type="entry name" value="Medium-chain alcohol dehydrogenases, catalytic domain"/>
    <property type="match status" value="1"/>
</dbReference>
<sequence length="183" mass="19414">KAGGFAQYLCTTDELILLKPSSVSYEDAASIPAAGVNALQCLQKHGKLQSGQDVLINGASGGIGTLAVQIAKSLGANVTGVCSTTNVKMVKSLGADVVIDYKKEDFTRMEQMYDLVFDTVAKSSFSDCKRILKPKGRYVTTAFSPGLALKAKMVRGDKKLIPIIGNPTKDDLIVLLVDIVASE</sequence>
<dbReference type="PANTHER" id="PTHR11695">
    <property type="entry name" value="ALCOHOL DEHYDROGENASE RELATED"/>
    <property type="match status" value="1"/>
</dbReference>
<dbReference type="AlphaFoldDB" id="X1V9Y9"/>
<dbReference type="EMBL" id="BARW01017558">
    <property type="protein sequence ID" value="GAJ02410.1"/>
    <property type="molecule type" value="Genomic_DNA"/>
</dbReference>
<comment type="caution">
    <text evidence="2">The sequence shown here is derived from an EMBL/GenBank/DDBJ whole genome shotgun (WGS) entry which is preliminary data.</text>
</comment>
<dbReference type="InterPro" id="IPR050700">
    <property type="entry name" value="YIM1/Zinc_Alcohol_DH_Fams"/>
</dbReference>
<evidence type="ECO:0000313" key="2">
    <source>
        <dbReference type="EMBL" id="GAJ02410.1"/>
    </source>
</evidence>
<dbReference type="InterPro" id="IPR013149">
    <property type="entry name" value="ADH-like_C"/>
</dbReference>
<evidence type="ECO:0000259" key="1">
    <source>
        <dbReference type="Pfam" id="PF00107"/>
    </source>
</evidence>
<gene>
    <name evidence="2" type="ORF">S12H4_30294</name>
</gene>
<dbReference type="PROSITE" id="PS01162">
    <property type="entry name" value="QOR_ZETA_CRYSTAL"/>
    <property type="match status" value="1"/>
</dbReference>
<dbReference type="CDD" id="cd08267">
    <property type="entry name" value="MDR1"/>
    <property type="match status" value="1"/>
</dbReference>
<dbReference type="SUPFAM" id="SSF51735">
    <property type="entry name" value="NAD(P)-binding Rossmann-fold domains"/>
    <property type="match status" value="1"/>
</dbReference>
<accession>X1V9Y9</accession>
<dbReference type="Gene3D" id="3.40.50.720">
    <property type="entry name" value="NAD(P)-binding Rossmann-like Domain"/>
    <property type="match status" value="1"/>
</dbReference>
<protein>
    <recommendedName>
        <fullName evidence="1">Alcohol dehydrogenase-like C-terminal domain-containing protein</fullName>
    </recommendedName>
</protein>
<dbReference type="InterPro" id="IPR002364">
    <property type="entry name" value="Quin_OxRdtase/zeta-crystal_CS"/>
</dbReference>